<dbReference type="AlphaFoldDB" id="A0A3B0ZW94"/>
<reference evidence="1" key="1">
    <citation type="submission" date="2018-06" db="EMBL/GenBank/DDBJ databases">
        <authorList>
            <person name="Zhirakovskaya E."/>
        </authorList>
    </citation>
    <scope>NUCLEOTIDE SEQUENCE</scope>
</reference>
<proteinExistence type="predicted"/>
<gene>
    <name evidence="1" type="ORF">MNBD_GAMMA21-2228</name>
</gene>
<evidence type="ECO:0000313" key="1">
    <source>
        <dbReference type="EMBL" id="VAW96031.1"/>
    </source>
</evidence>
<name>A0A3B0ZW94_9ZZZZ</name>
<accession>A0A3B0ZW94</accession>
<organism evidence="1">
    <name type="scientific">hydrothermal vent metagenome</name>
    <dbReference type="NCBI Taxonomy" id="652676"/>
    <lineage>
        <taxon>unclassified sequences</taxon>
        <taxon>metagenomes</taxon>
        <taxon>ecological metagenomes</taxon>
    </lineage>
</organism>
<sequence length="109" mass="12186">MINFQQSVLEFHSSSFQRTLKTQIKSLPSGSLPLEKALTQGGYVDDDDIDVTILSNTETEEIITLKLGVFFTEIVINCGCGDDPMPINAYSEMNMLINKLTYEATFEII</sequence>
<protein>
    <submittedName>
        <fullName evidence="1">Uncharacterized protein</fullName>
    </submittedName>
</protein>
<dbReference type="EMBL" id="UOFR01000036">
    <property type="protein sequence ID" value="VAW96031.1"/>
    <property type="molecule type" value="Genomic_DNA"/>
</dbReference>